<comment type="caution">
    <text evidence="5">The sequence shown here is derived from an EMBL/GenBank/DDBJ whole genome shotgun (WGS) entry which is preliminary data.</text>
</comment>
<feature type="compositionally biased region" description="Basic and acidic residues" evidence="3">
    <location>
        <begin position="295"/>
        <end position="307"/>
    </location>
</feature>
<proteinExistence type="predicted"/>
<feature type="region of interest" description="Disordered" evidence="3">
    <location>
        <begin position="43"/>
        <end position="360"/>
    </location>
</feature>
<dbReference type="InterPro" id="IPR036860">
    <property type="entry name" value="SH2_dom_sf"/>
</dbReference>
<dbReference type="SMART" id="SM00252">
    <property type="entry name" value="SH2"/>
    <property type="match status" value="1"/>
</dbReference>
<dbReference type="PANTHER" id="PTHR14098:SF14">
    <property type="entry name" value="SH2 DOMAIN-CONTAINING PROTEIN"/>
    <property type="match status" value="1"/>
</dbReference>
<feature type="compositionally biased region" description="Polar residues" evidence="3">
    <location>
        <begin position="43"/>
        <end position="53"/>
    </location>
</feature>
<dbReference type="Gene3D" id="3.30.505.10">
    <property type="entry name" value="SH2 domain"/>
    <property type="match status" value="1"/>
</dbReference>
<dbReference type="InterPro" id="IPR051751">
    <property type="entry name" value="Immunoreceptor_sig_adapters"/>
</dbReference>
<feature type="compositionally biased region" description="Polar residues" evidence="3">
    <location>
        <begin position="125"/>
        <end position="134"/>
    </location>
</feature>
<evidence type="ECO:0000256" key="1">
    <source>
        <dbReference type="ARBA" id="ARBA00022999"/>
    </source>
</evidence>
<dbReference type="Proteomes" id="UP001642483">
    <property type="component" value="Unassembled WGS sequence"/>
</dbReference>
<dbReference type="Pfam" id="PF00017">
    <property type="entry name" value="SH2"/>
    <property type="match status" value="1"/>
</dbReference>
<feature type="region of interest" description="Disordered" evidence="3">
    <location>
        <begin position="382"/>
        <end position="419"/>
    </location>
</feature>
<feature type="domain" description="SH2" evidence="4">
    <location>
        <begin position="430"/>
        <end position="526"/>
    </location>
</feature>
<feature type="compositionally biased region" description="Pro residues" evidence="3">
    <location>
        <begin position="163"/>
        <end position="179"/>
    </location>
</feature>
<accession>A0ABP0GG92</accession>
<evidence type="ECO:0000256" key="3">
    <source>
        <dbReference type="SAM" id="MobiDB-lite"/>
    </source>
</evidence>
<keyword evidence="1 2" id="KW-0727">SH2 domain</keyword>
<feature type="compositionally biased region" description="Basic and acidic residues" evidence="3">
    <location>
        <begin position="382"/>
        <end position="391"/>
    </location>
</feature>
<dbReference type="SUPFAM" id="SSF55550">
    <property type="entry name" value="SH2 domain"/>
    <property type="match status" value="1"/>
</dbReference>
<protein>
    <recommendedName>
        <fullName evidence="4">SH2 domain-containing protein</fullName>
    </recommendedName>
</protein>
<evidence type="ECO:0000259" key="4">
    <source>
        <dbReference type="PROSITE" id="PS50001"/>
    </source>
</evidence>
<reference evidence="5 6" key="1">
    <citation type="submission" date="2024-02" db="EMBL/GenBank/DDBJ databases">
        <authorList>
            <person name="Daric V."/>
            <person name="Darras S."/>
        </authorList>
    </citation>
    <scope>NUCLEOTIDE SEQUENCE [LARGE SCALE GENOMIC DNA]</scope>
</reference>
<evidence type="ECO:0000313" key="5">
    <source>
        <dbReference type="EMBL" id="CAK8689654.1"/>
    </source>
</evidence>
<evidence type="ECO:0000256" key="2">
    <source>
        <dbReference type="PROSITE-ProRule" id="PRU00191"/>
    </source>
</evidence>
<name>A0ABP0GG92_CLALP</name>
<gene>
    <name evidence="5" type="ORF">CVLEPA_LOCUS21625</name>
</gene>
<evidence type="ECO:0000313" key="6">
    <source>
        <dbReference type="Proteomes" id="UP001642483"/>
    </source>
</evidence>
<feature type="compositionally biased region" description="Acidic residues" evidence="3">
    <location>
        <begin position="75"/>
        <end position="89"/>
    </location>
</feature>
<keyword evidence="6" id="KW-1185">Reference proteome</keyword>
<dbReference type="PANTHER" id="PTHR14098">
    <property type="entry name" value="SH2 DOMAIN CONTAINING PROTEIN"/>
    <property type="match status" value="1"/>
</dbReference>
<organism evidence="5 6">
    <name type="scientific">Clavelina lepadiformis</name>
    <name type="common">Light-bulb sea squirt</name>
    <name type="synonym">Ascidia lepadiformis</name>
    <dbReference type="NCBI Taxonomy" id="159417"/>
    <lineage>
        <taxon>Eukaryota</taxon>
        <taxon>Metazoa</taxon>
        <taxon>Chordata</taxon>
        <taxon>Tunicata</taxon>
        <taxon>Ascidiacea</taxon>
        <taxon>Aplousobranchia</taxon>
        <taxon>Clavelinidae</taxon>
        <taxon>Clavelina</taxon>
    </lineage>
</organism>
<dbReference type="InterPro" id="IPR000980">
    <property type="entry name" value="SH2"/>
</dbReference>
<dbReference type="PROSITE" id="PS50001">
    <property type="entry name" value="SH2"/>
    <property type="match status" value="1"/>
</dbReference>
<feature type="compositionally biased region" description="Low complexity" evidence="3">
    <location>
        <begin position="252"/>
        <end position="280"/>
    </location>
</feature>
<sequence>MLFAAFILKMSGKRFPQNFGNYREKPTVPSHFNYNSSTVQGHGNSFSQFSNAGNYPMHRPMKAPPPKTYQQPVEDFSDDDEWLSDDSDDQTYMNDNILRRPNRHQHGHWPESQSSHQPPIPPRSPSSAMANDNTYLPIDNTRNGEIGRGIIQTQHPTPFSFPSRPPFTPNRPDRAPAPLPNQARFQPPPPRPLQEDEEDVYEPPVVDPKRAYQPTQRPIVPSPQPSPSSSLKSSSKPPPMRRSFEKGNFSRDGSLNSIGSSGSSDTGDNSSARVPIVITPRPRPQPKLNNSADMFRMDRVTISDKKMPPIKPPTSAPVTDSPPAMLPRPVAENPNRIPPVSFSKPGPDTRRLSAGNCTPSRTSLQSNLANVMKNSFAEVPLRRASDTDNRPKPPPKLPVTSPSGEKEFPRSAPPITGRPSQILRQVEDQSWFQNIPRDQAQGLLKLQPEGCFIVRPGRSTPYSLTVLARNKLFNLRVRQRKDGQYALGNEKPHELSFPSVIELVEHHMQSPLVLAEGEGSVKLVCI</sequence>
<dbReference type="EMBL" id="CAWYQH010000108">
    <property type="protein sequence ID" value="CAK8689654.1"/>
    <property type="molecule type" value="Genomic_DNA"/>
</dbReference>